<feature type="domain" description="ABC transmembrane type-1" evidence="8">
    <location>
        <begin position="97"/>
        <end position="306"/>
    </location>
</feature>
<keyword evidence="5 7" id="KW-1133">Transmembrane helix</keyword>
<evidence type="ECO:0000256" key="6">
    <source>
        <dbReference type="ARBA" id="ARBA00023136"/>
    </source>
</evidence>
<evidence type="ECO:0000259" key="8">
    <source>
        <dbReference type="PROSITE" id="PS50928"/>
    </source>
</evidence>
<dbReference type="PROSITE" id="PS50928">
    <property type="entry name" value="ABC_TM1"/>
    <property type="match status" value="1"/>
</dbReference>
<evidence type="ECO:0000256" key="4">
    <source>
        <dbReference type="ARBA" id="ARBA00022692"/>
    </source>
</evidence>
<comment type="similarity">
    <text evidence="7">Belongs to the binding-protein-dependent transport system permease family.</text>
</comment>
<evidence type="ECO:0000256" key="7">
    <source>
        <dbReference type="RuleBase" id="RU363032"/>
    </source>
</evidence>
<feature type="transmembrane region" description="Helical" evidence="7">
    <location>
        <begin position="97"/>
        <end position="122"/>
    </location>
</feature>
<dbReference type="Pfam" id="PF19300">
    <property type="entry name" value="BPD_transp_1_N"/>
    <property type="match status" value="1"/>
</dbReference>
<dbReference type="InterPro" id="IPR000515">
    <property type="entry name" value="MetI-like"/>
</dbReference>
<dbReference type="CDD" id="cd06261">
    <property type="entry name" value="TM_PBP2"/>
    <property type="match status" value="1"/>
</dbReference>
<keyword evidence="6 7" id="KW-0472">Membrane</keyword>
<dbReference type="RefSeq" id="WP_194135660.1">
    <property type="nucleotide sequence ID" value="NZ_JADFFK010000011.1"/>
</dbReference>
<gene>
    <name evidence="9" type="ORF">IQ782_16035</name>
</gene>
<evidence type="ECO:0000256" key="3">
    <source>
        <dbReference type="ARBA" id="ARBA00022475"/>
    </source>
</evidence>
<keyword evidence="4 7" id="KW-0812">Transmembrane</keyword>
<accession>A0ABR9X495</accession>
<feature type="transmembrane region" description="Helical" evidence="7">
    <location>
        <begin position="142"/>
        <end position="164"/>
    </location>
</feature>
<dbReference type="PANTHER" id="PTHR43163">
    <property type="entry name" value="DIPEPTIDE TRANSPORT SYSTEM PERMEASE PROTEIN DPPB-RELATED"/>
    <property type="match status" value="1"/>
</dbReference>
<keyword evidence="10" id="KW-1185">Reference proteome</keyword>
<dbReference type="EMBL" id="JADFFK010000011">
    <property type="protein sequence ID" value="MBE9638363.1"/>
    <property type="molecule type" value="Genomic_DNA"/>
</dbReference>
<keyword evidence="2 7" id="KW-0813">Transport</keyword>
<organism evidence="9 10">
    <name type="scientific">Salipiger mangrovisoli</name>
    <dbReference type="NCBI Taxonomy" id="2865933"/>
    <lineage>
        <taxon>Bacteria</taxon>
        <taxon>Pseudomonadati</taxon>
        <taxon>Pseudomonadota</taxon>
        <taxon>Alphaproteobacteria</taxon>
        <taxon>Rhodobacterales</taxon>
        <taxon>Roseobacteraceae</taxon>
        <taxon>Salipiger</taxon>
    </lineage>
</organism>
<dbReference type="InterPro" id="IPR035906">
    <property type="entry name" value="MetI-like_sf"/>
</dbReference>
<comment type="caution">
    <text evidence="9">The sequence shown here is derived from an EMBL/GenBank/DDBJ whole genome shotgun (WGS) entry which is preliminary data.</text>
</comment>
<reference evidence="9 10" key="1">
    <citation type="journal article" date="2021" name="Int. J. Syst. Evol. Microbiol.">
        <title>Salipiger mangrovisoli sp. nov., isolated from mangrove soil and the proposal for the reclassification of Paraphaeobacter pallidus as Salipiger pallidus comb. nov.</title>
        <authorList>
            <person name="Du J."/>
            <person name="Liu Y."/>
            <person name="Pei T."/>
            <person name="Deng M.R."/>
            <person name="Zhu H."/>
        </authorList>
    </citation>
    <scope>NUCLEOTIDE SEQUENCE [LARGE SCALE GENOMIC DNA]</scope>
    <source>
        <strain evidence="9 10">6D45A</strain>
    </source>
</reference>
<dbReference type="Pfam" id="PF00528">
    <property type="entry name" value="BPD_transp_1"/>
    <property type="match status" value="1"/>
</dbReference>
<evidence type="ECO:0000256" key="1">
    <source>
        <dbReference type="ARBA" id="ARBA00004651"/>
    </source>
</evidence>
<name>A0ABR9X495_9RHOB</name>
<comment type="subcellular location">
    <subcellularLocation>
        <location evidence="1 7">Cell membrane</location>
        <topology evidence="1 7">Multi-pass membrane protein</topology>
    </subcellularLocation>
</comment>
<evidence type="ECO:0000313" key="10">
    <source>
        <dbReference type="Proteomes" id="UP000607796"/>
    </source>
</evidence>
<feature type="transmembrane region" description="Helical" evidence="7">
    <location>
        <begin position="237"/>
        <end position="259"/>
    </location>
</feature>
<evidence type="ECO:0000256" key="2">
    <source>
        <dbReference type="ARBA" id="ARBA00022448"/>
    </source>
</evidence>
<evidence type="ECO:0000256" key="5">
    <source>
        <dbReference type="ARBA" id="ARBA00022989"/>
    </source>
</evidence>
<keyword evidence="3" id="KW-1003">Cell membrane</keyword>
<feature type="transmembrane region" description="Helical" evidence="7">
    <location>
        <begin position="287"/>
        <end position="309"/>
    </location>
</feature>
<sequence>MLAFKRLARQIGGLAVVLAIASLVIFLLIEAAPGDPASIMLGTNASPDTVAALRAELGLDRPLLLRYLSWLGGVFTGDLGNSYTYGVPVAQLIGDRLAVTVPLTAIATLLSIVISLPLGVWAANRPNGPVDTLASLFSQVGIAVPNFWIGLLLILGVALGLGWLTPGGFPGWQAGAWPALEALILPAIALAIPQSAVLTRVTRAAVIEVTNEDFVRTARAKGMSRTRALWRHTVPNALLPVVTMLGLQIPFLISGAVLVENVFTLPGIGTLAYQALSQRDLIVVQNVVLMFTLIVMVVNVIVDALYAVLDPRLRGRT</sequence>
<dbReference type="PANTHER" id="PTHR43163:SF6">
    <property type="entry name" value="DIPEPTIDE TRANSPORT SYSTEM PERMEASE PROTEIN DPPB-RELATED"/>
    <property type="match status" value="1"/>
</dbReference>
<dbReference type="SUPFAM" id="SSF161098">
    <property type="entry name" value="MetI-like"/>
    <property type="match status" value="1"/>
</dbReference>
<proteinExistence type="inferred from homology"/>
<dbReference type="InterPro" id="IPR045621">
    <property type="entry name" value="BPD_transp_1_N"/>
</dbReference>
<evidence type="ECO:0000313" key="9">
    <source>
        <dbReference type="EMBL" id="MBE9638363.1"/>
    </source>
</evidence>
<dbReference type="Proteomes" id="UP000607796">
    <property type="component" value="Unassembled WGS sequence"/>
</dbReference>
<dbReference type="Gene3D" id="1.10.3720.10">
    <property type="entry name" value="MetI-like"/>
    <property type="match status" value="1"/>
</dbReference>
<feature type="transmembrane region" description="Helical" evidence="7">
    <location>
        <begin position="12"/>
        <end position="32"/>
    </location>
</feature>
<protein>
    <submittedName>
        <fullName evidence="9">ABC transporter permease</fullName>
    </submittedName>
</protein>